<feature type="transmembrane region" description="Helical" evidence="6">
    <location>
        <begin position="454"/>
        <end position="473"/>
    </location>
</feature>
<feature type="transmembrane region" description="Helical" evidence="6">
    <location>
        <begin position="427"/>
        <end position="447"/>
    </location>
</feature>
<gene>
    <name evidence="10" type="ORF">BS47DRAFT_1337557</name>
</gene>
<accession>A0A9P6E1C2</accession>
<dbReference type="AlphaFoldDB" id="A0A9P6E1C2"/>
<dbReference type="Gene3D" id="3.40.50.300">
    <property type="entry name" value="P-loop containing nucleotide triphosphate hydrolases"/>
    <property type="match status" value="1"/>
</dbReference>
<evidence type="ECO:0000256" key="3">
    <source>
        <dbReference type="ARBA" id="ARBA00022692"/>
    </source>
</evidence>
<dbReference type="Pfam" id="PF01061">
    <property type="entry name" value="ABC2_membrane"/>
    <property type="match status" value="1"/>
</dbReference>
<keyword evidence="3 6" id="KW-0812">Transmembrane</keyword>
<feature type="transmembrane region" description="Helical" evidence="6">
    <location>
        <begin position="399"/>
        <end position="421"/>
    </location>
</feature>
<dbReference type="Pfam" id="PF19055">
    <property type="entry name" value="ABC2_membrane_7"/>
    <property type="match status" value="1"/>
</dbReference>
<dbReference type="GO" id="GO:0016887">
    <property type="term" value="F:ATP hydrolysis activity"/>
    <property type="evidence" value="ECO:0007669"/>
    <property type="project" value="InterPro"/>
</dbReference>
<dbReference type="InterPro" id="IPR043926">
    <property type="entry name" value="ABCG_dom"/>
</dbReference>
<dbReference type="GO" id="GO:0005524">
    <property type="term" value="F:ATP binding"/>
    <property type="evidence" value="ECO:0007669"/>
    <property type="project" value="InterPro"/>
</dbReference>
<comment type="subcellular location">
    <subcellularLocation>
        <location evidence="1">Membrane</location>
        <topology evidence="1">Multi-pass membrane protein</topology>
    </subcellularLocation>
</comment>
<dbReference type="SUPFAM" id="SSF52540">
    <property type="entry name" value="P-loop containing nucleoside triphosphate hydrolases"/>
    <property type="match status" value="1"/>
</dbReference>
<name>A0A9P6E1C2_9AGAM</name>
<dbReference type="InterPro" id="IPR050352">
    <property type="entry name" value="ABCG_transporters"/>
</dbReference>
<keyword evidence="5 6" id="KW-0472">Membrane</keyword>
<evidence type="ECO:0000259" key="7">
    <source>
        <dbReference type="Pfam" id="PF00005"/>
    </source>
</evidence>
<dbReference type="GO" id="GO:0016020">
    <property type="term" value="C:membrane"/>
    <property type="evidence" value="ECO:0007669"/>
    <property type="project" value="UniProtKB-SubCell"/>
</dbReference>
<dbReference type="Pfam" id="PF00005">
    <property type="entry name" value="ABC_tran"/>
    <property type="match status" value="1"/>
</dbReference>
<keyword evidence="2" id="KW-0813">Transport</keyword>
<dbReference type="PANTHER" id="PTHR48041:SF98">
    <property type="entry name" value="TRANSPORTER, PUTATIVE (EUROFUNG)-RELATED"/>
    <property type="match status" value="1"/>
</dbReference>
<feature type="domain" description="ABC-2 type transporter transmembrane" evidence="8">
    <location>
        <begin position="268"/>
        <end position="476"/>
    </location>
</feature>
<dbReference type="InterPro" id="IPR013525">
    <property type="entry name" value="ABC2_TM"/>
</dbReference>
<evidence type="ECO:0000256" key="2">
    <source>
        <dbReference type="ARBA" id="ARBA00022448"/>
    </source>
</evidence>
<evidence type="ECO:0000256" key="5">
    <source>
        <dbReference type="ARBA" id="ARBA00023136"/>
    </source>
</evidence>
<keyword evidence="4 6" id="KW-1133">Transmembrane helix</keyword>
<evidence type="ECO:0000256" key="4">
    <source>
        <dbReference type="ARBA" id="ARBA00022989"/>
    </source>
</evidence>
<organism evidence="10 11">
    <name type="scientific">Hydnum rufescens UP504</name>
    <dbReference type="NCBI Taxonomy" id="1448309"/>
    <lineage>
        <taxon>Eukaryota</taxon>
        <taxon>Fungi</taxon>
        <taxon>Dikarya</taxon>
        <taxon>Basidiomycota</taxon>
        <taxon>Agaricomycotina</taxon>
        <taxon>Agaricomycetes</taxon>
        <taxon>Cantharellales</taxon>
        <taxon>Hydnaceae</taxon>
        <taxon>Hydnum</taxon>
    </lineage>
</organism>
<sequence length="545" mass="60390">MSDLGSYVAQDDALHGFLTVKDNIRYSALLSLPHDTPTNVIDGMVRKTLRSLGLTDVRKNRIGTHFQRGISGGQKRRVTIASSVVTQPRILLCDEPTSGLDSRTGYEVASAIKRLAQETNTVVLASIHQPNFETFSLFDHVLFLAGGHCVYQGPINGVVSYFAKMGYPCPPHMNPADHVINIINTDFDVAAETGVPDHERVQHLAKAWIAHTSSLTPSDSEFDLRNSTPVAPASPGMPIGGFKLAFEPVRLRVQKSWSYRVIRELRRVWILFKRTALIIRRNIMLAGLRFFIFGLMSVLLATIWLHLEKTDARVNDRVSVHFFSIAVFSAVSVAAVPLYLEERPVLIRERNNGLYGAGAYTIANSAVFIPYLFGCSVVYSSIGYWAVGLKSNGFAFCRFVVYVFLGMYAAEAQALLVAAIIPDFVGALAGVGFLIGFWMCVEGFLVRAPSLPRFWYYWAHWIDYQTFVFSLLVQNDFVGETFTCTHIADGSCHCSVPSSLISKGQCALTGVPCYSPLFAALYVGVLIVICLVHRVAFYLVLVFRT</sequence>
<dbReference type="PANTHER" id="PTHR48041">
    <property type="entry name" value="ABC TRANSPORTER G FAMILY MEMBER 28"/>
    <property type="match status" value="1"/>
</dbReference>
<feature type="domain" description="ABC transporter" evidence="7">
    <location>
        <begin position="6"/>
        <end position="98"/>
    </location>
</feature>
<evidence type="ECO:0008006" key="12">
    <source>
        <dbReference type="Google" id="ProtNLM"/>
    </source>
</evidence>
<feature type="transmembrane region" description="Helical" evidence="6">
    <location>
        <begin position="519"/>
        <end position="543"/>
    </location>
</feature>
<evidence type="ECO:0000259" key="9">
    <source>
        <dbReference type="Pfam" id="PF19055"/>
    </source>
</evidence>
<evidence type="ECO:0000313" key="10">
    <source>
        <dbReference type="EMBL" id="KAF9519008.1"/>
    </source>
</evidence>
<evidence type="ECO:0000256" key="1">
    <source>
        <dbReference type="ARBA" id="ARBA00004141"/>
    </source>
</evidence>
<comment type="caution">
    <text evidence="10">The sequence shown here is derived from an EMBL/GenBank/DDBJ whole genome shotgun (WGS) entry which is preliminary data.</text>
</comment>
<dbReference type="InterPro" id="IPR027417">
    <property type="entry name" value="P-loop_NTPase"/>
</dbReference>
<reference evidence="10" key="1">
    <citation type="journal article" date="2020" name="Nat. Commun.">
        <title>Large-scale genome sequencing of mycorrhizal fungi provides insights into the early evolution of symbiotic traits.</title>
        <authorList>
            <person name="Miyauchi S."/>
            <person name="Kiss E."/>
            <person name="Kuo A."/>
            <person name="Drula E."/>
            <person name="Kohler A."/>
            <person name="Sanchez-Garcia M."/>
            <person name="Morin E."/>
            <person name="Andreopoulos B."/>
            <person name="Barry K.W."/>
            <person name="Bonito G."/>
            <person name="Buee M."/>
            <person name="Carver A."/>
            <person name="Chen C."/>
            <person name="Cichocki N."/>
            <person name="Clum A."/>
            <person name="Culley D."/>
            <person name="Crous P.W."/>
            <person name="Fauchery L."/>
            <person name="Girlanda M."/>
            <person name="Hayes R.D."/>
            <person name="Keri Z."/>
            <person name="LaButti K."/>
            <person name="Lipzen A."/>
            <person name="Lombard V."/>
            <person name="Magnuson J."/>
            <person name="Maillard F."/>
            <person name="Murat C."/>
            <person name="Nolan M."/>
            <person name="Ohm R.A."/>
            <person name="Pangilinan J."/>
            <person name="Pereira M.F."/>
            <person name="Perotto S."/>
            <person name="Peter M."/>
            <person name="Pfister S."/>
            <person name="Riley R."/>
            <person name="Sitrit Y."/>
            <person name="Stielow J.B."/>
            <person name="Szollosi G."/>
            <person name="Zifcakova L."/>
            <person name="Stursova M."/>
            <person name="Spatafora J.W."/>
            <person name="Tedersoo L."/>
            <person name="Vaario L.M."/>
            <person name="Yamada A."/>
            <person name="Yan M."/>
            <person name="Wang P."/>
            <person name="Xu J."/>
            <person name="Bruns T."/>
            <person name="Baldrian P."/>
            <person name="Vilgalys R."/>
            <person name="Dunand C."/>
            <person name="Henrissat B."/>
            <person name="Grigoriev I.V."/>
            <person name="Hibbett D."/>
            <person name="Nagy L.G."/>
            <person name="Martin F.M."/>
        </authorList>
    </citation>
    <scope>NUCLEOTIDE SEQUENCE</scope>
    <source>
        <strain evidence="10">UP504</strain>
    </source>
</reference>
<dbReference type="EMBL" id="MU128920">
    <property type="protein sequence ID" value="KAF9519008.1"/>
    <property type="molecule type" value="Genomic_DNA"/>
</dbReference>
<feature type="transmembrane region" description="Helical" evidence="6">
    <location>
        <begin position="360"/>
        <end position="387"/>
    </location>
</feature>
<dbReference type="OrthoDB" id="66620at2759"/>
<dbReference type="Proteomes" id="UP000886523">
    <property type="component" value="Unassembled WGS sequence"/>
</dbReference>
<feature type="transmembrane region" description="Helical" evidence="6">
    <location>
        <begin position="319"/>
        <end position="340"/>
    </location>
</feature>
<evidence type="ECO:0000259" key="8">
    <source>
        <dbReference type="Pfam" id="PF01061"/>
    </source>
</evidence>
<protein>
    <recommendedName>
        <fullName evidence="12">ABC transporter domain-containing protein</fullName>
    </recommendedName>
</protein>
<feature type="domain" description="ABC transporter family G" evidence="9">
    <location>
        <begin position="128"/>
        <end position="220"/>
    </location>
</feature>
<evidence type="ECO:0000313" key="11">
    <source>
        <dbReference type="Proteomes" id="UP000886523"/>
    </source>
</evidence>
<feature type="transmembrane region" description="Helical" evidence="6">
    <location>
        <begin position="283"/>
        <end position="307"/>
    </location>
</feature>
<proteinExistence type="predicted"/>
<dbReference type="GO" id="GO:0140359">
    <property type="term" value="F:ABC-type transporter activity"/>
    <property type="evidence" value="ECO:0007669"/>
    <property type="project" value="InterPro"/>
</dbReference>
<evidence type="ECO:0000256" key="6">
    <source>
        <dbReference type="SAM" id="Phobius"/>
    </source>
</evidence>
<dbReference type="InterPro" id="IPR003439">
    <property type="entry name" value="ABC_transporter-like_ATP-bd"/>
</dbReference>
<keyword evidence="11" id="KW-1185">Reference proteome</keyword>